<dbReference type="EMBL" id="QPJY01000001">
    <property type="protein sequence ID" value="RCX33065.1"/>
    <property type="molecule type" value="Genomic_DNA"/>
</dbReference>
<evidence type="ECO:0000256" key="1">
    <source>
        <dbReference type="SAM" id="SignalP"/>
    </source>
</evidence>
<dbReference type="OrthoDB" id="9776275at2"/>
<dbReference type="Gene3D" id="2.40.128.140">
    <property type="entry name" value="Outer membrane protein"/>
    <property type="match status" value="1"/>
</dbReference>
<keyword evidence="3" id="KW-1185">Reference proteome</keyword>
<gene>
    <name evidence="2" type="ORF">DFQ59_101364</name>
</gene>
<proteinExistence type="predicted"/>
<dbReference type="AlphaFoldDB" id="A0A369CJ05"/>
<name>A0A369CJ05_9GAMM</name>
<dbReference type="Proteomes" id="UP000252707">
    <property type="component" value="Unassembled WGS sequence"/>
</dbReference>
<accession>A0A369CJ05</accession>
<dbReference type="InterPro" id="IPR018707">
    <property type="entry name" value="LpxR"/>
</dbReference>
<comment type="caution">
    <text evidence="2">The sequence shown here is derived from an EMBL/GenBank/DDBJ whole genome shotgun (WGS) entry which is preliminary data.</text>
</comment>
<dbReference type="RefSeq" id="WP_114278467.1">
    <property type="nucleotide sequence ID" value="NZ_QPJY01000001.1"/>
</dbReference>
<dbReference type="Pfam" id="PF09982">
    <property type="entry name" value="LpxR"/>
    <property type="match status" value="1"/>
</dbReference>
<protein>
    <recommendedName>
        <fullName evidence="4">Lipid A deacylase LpxR family protein</fullName>
    </recommendedName>
</protein>
<feature type="chain" id="PRO_5016763150" description="Lipid A deacylase LpxR family protein" evidence="1">
    <location>
        <begin position="28"/>
        <end position="364"/>
    </location>
</feature>
<keyword evidence="1" id="KW-0732">Signal</keyword>
<evidence type="ECO:0000313" key="2">
    <source>
        <dbReference type="EMBL" id="RCX33065.1"/>
    </source>
</evidence>
<feature type="signal peptide" evidence="1">
    <location>
        <begin position="1"/>
        <end position="27"/>
    </location>
</feature>
<evidence type="ECO:0008006" key="4">
    <source>
        <dbReference type="Google" id="ProtNLM"/>
    </source>
</evidence>
<dbReference type="InterPro" id="IPR037107">
    <property type="entry name" value="Put_OMP_sf"/>
</dbReference>
<sequence length="364" mass="39979">MPEQLSSRSLALVLAALLGLAPVQARAEAPATPTADPRQSWTVSFTLENDLFAETDQAYTNGVGVSWISPDTSDYLNDPNMPAWVRWVNRELEWLHGGLTGDAALQRNLVISLGQKMFTPADPVPTALIEDDRPYAGWLYLGFGYHARSRLRMDSLELNLGVVGPSSLAEEAQNFIHDLRGFERFNGWDNQLSDEPGVQLIYELKRQLLPDCILPVGMECDLIGHAGFSLGNVATYLNAGGEFRLGWDIPADFGTSSLRPGGSNSAPSSRWDPRLRELPFGGIHAFVSLDGRLVGRDITLDGNTFEDSHSVDKRYLVGDAAVGVSGLFYGFKLSFARVFTSQEFEGQDDPHTYGSVSLSYSRPF</sequence>
<organism evidence="2 3">
    <name type="scientific">Thioalbus denitrificans</name>
    <dbReference type="NCBI Taxonomy" id="547122"/>
    <lineage>
        <taxon>Bacteria</taxon>
        <taxon>Pseudomonadati</taxon>
        <taxon>Pseudomonadota</taxon>
        <taxon>Gammaproteobacteria</taxon>
        <taxon>Chromatiales</taxon>
        <taxon>Ectothiorhodospiraceae</taxon>
        <taxon>Thioalbus</taxon>
    </lineage>
</organism>
<evidence type="ECO:0000313" key="3">
    <source>
        <dbReference type="Proteomes" id="UP000252707"/>
    </source>
</evidence>
<reference evidence="2 3" key="1">
    <citation type="submission" date="2018-07" db="EMBL/GenBank/DDBJ databases">
        <title>Genomic Encyclopedia of Type Strains, Phase IV (KMG-IV): sequencing the most valuable type-strain genomes for metagenomic binning, comparative biology and taxonomic classification.</title>
        <authorList>
            <person name="Goeker M."/>
        </authorList>
    </citation>
    <scope>NUCLEOTIDE SEQUENCE [LARGE SCALE GENOMIC DNA]</scope>
    <source>
        <strain evidence="2 3">DSM 26407</strain>
    </source>
</reference>